<evidence type="ECO:0000256" key="9">
    <source>
        <dbReference type="ARBA" id="ARBA00025772"/>
    </source>
</evidence>
<keyword evidence="14" id="KW-1185">Reference proteome</keyword>
<reference evidence="13 14" key="1">
    <citation type="submission" date="2022-05" db="EMBL/GenBank/DDBJ databases">
        <authorList>
            <person name="Park J.-S."/>
        </authorList>
    </citation>
    <scope>NUCLEOTIDE SEQUENCE [LARGE SCALE GENOMIC DNA]</scope>
    <source>
        <strain evidence="13 14">2012CJ34-2</strain>
    </source>
</reference>
<name>A0ABT0PDT5_9GAMM</name>
<keyword evidence="5" id="KW-0997">Cell inner membrane</keyword>
<accession>A0ABT0PDT5</accession>
<dbReference type="Pfam" id="PF12019">
    <property type="entry name" value="GspH"/>
    <property type="match status" value="1"/>
</dbReference>
<dbReference type="NCBIfam" id="TIGR02532">
    <property type="entry name" value="IV_pilin_GFxxxE"/>
    <property type="match status" value="1"/>
</dbReference>
<evidence type="ECO:0000256" key="11">
    <source>
        <dbReference type="SAM" id="Phobius"/>
    </source>
</evidence>
<evidence type="ECO:0000256" key="5">
    <source>
        <dbReference type="ARBA" id="ARBA00022519"/>
    </source>
</evidence>
<dbReference type="Proteomes" id="UP001203338">
    <property type="component" value="Unassembled WGS sequence"/>
</dbReference>
<evidence type="ECO:0000313" key="13">
    <source>
        <dbReference type="EMBL" id="MCL6269483.1"/>
    </source>
</evidence>
<dbReference type="InterPro" id="IPR012902">
    <property type="entry name" value="N_methyl_site"/>
</dbReference>
<comment type="similarity">
    <text evidence="9">Belongs to the GSP H family.</text>
</comment>
<keyword evidence="4" id="KW-0488">Methylation</keyword>
<feature type="domain" description="General secretion pathway GspH" evidence="12">
    <location>
        <begin position="56"/>
        <end position="178"/>
    </location>
</feature>
<keyword evidence="3" id="KW-1003">Cell membrane</keyword>
<dbReference type="PROSITE" id="PS00409">
    <property type="entry name" value="PROKAR_NTER_METHYL"/>
    <property type="match status" value="1"/>
</dbReference>
<evidence type="ECO:0000256" key="8">
    <source>
        <dbReference type="ARBA" id="ARBA00023136"/>
    </source>
</evidence>
<evidence type="ECO:0000256" key="7">
    <source>
        <dbReference type="ARBA" id="ARBA00022989"/>
    </source>
</evidence>
<evidence type="ECO:0000313" key="14">
    <source>
        <dbReference type="Proteomes" id="UP001203338"/>
    </source>
</evidence>
<proteinExistence type="inferred from homology"/>
<evidence type="ECO:0000256" key="3">
    <source>
        <dbReference type="ARBA" id="ARBA00022475"/>
    </source>
</evidence>
<evidence type="ECO:0000256" key="6">
    <source>
        <dbReference type="ARBA" id="ARBA00022692"/>
    </source>
</evidence>
<evidence type="ECO:0000256" key="2">
    <source>
        <dbReference type="ARBA" id="ARBA00021549"/>
    </source>
</evidence>
<dbReference type="InterPro" id="IPR045584">
    <property type="entry name" value="Pilin-like"/>
</dbReference>
<organism evidence="13 14">
    <name type="scientific">Parendozoicomonas callyspongiae</name>
    <dbReference type="NCBI Taxonomy" id="2942213"/>
    <lineage>
        <taxon>Bacteria</taxon>
        <taxon>Pseudomonadati</taxon>
        <taxon>Pseudomonadota</taxon>
        <taxon>Gammaproteobacteria</taxon>
        <taxon>Oceanospirillales</taxon>
        <taxon>Endozoicomonadaceae</taxon>
        <taxon>Parendozoicomonas</taxon>
    </lineage>
</organism>
<evidence type="ECO:0000259" key="12">
    <source>
        <dbReference type="Pfam" id="PF12019"/>
    </source>
</evidence>
<feature type="transmembrane region" description="Helical" evidence="11">
    <location>
        <begin position="20"/>
        <end position="42"/>
    </location>
</feature>
<sequence length="207" mass="22602">MPVRQTAPPQRPPVNFSGFTLLELLFTLALFSIILTAGVPMLTDTVARYKAESNLRNFRSLVSFARAEAIVRKTDVVLCPKVLNSLSCHSSGIADSDEESAVWSRGWLLFVDRGKTPTSIDEDDGDVLLKTFDEIGQNVEVIMGGSTGGSVLKYIRFMSRGNSYPTNPSALFCVRNDDGVIFGGKVVIMRGRTRMEDSATAKQECAA</sequence>
<dbReference type="SUPFAM" id="SSF54523">
    <property type="entry name" value="Pili subunits"/>
    <property type="match status" value="1"/>
</dbReference>
<gene>
    <name evidence="13" type="ORF">M3P05_05955</name>
</gene>
<dbReference type="EMBL" id="JAMFLX010000006">
    <property type="protein sequence ID" value="MCL6269483.1"/>
    <property type="molecule type" value="Genomic_DNA"/>
</dbReference>
<dbReference type="RefSeq" id="WP_249698512.1">
    <property type="nucleotide sequence ID" value="NZ_JAMFLX010000006.1"/>
</dbReference>
<evidence type="ECO:0000256" key="10">
    <source>
        <dbReference type="ARBA" id="ARBA00030775"/>
    </source>
</evidence>
<evidence type="ECO:0000256" key="4">
    <source>
        <dbReference type="ARBA" id="ARBA00022481"/>
    </source>
</evidence>
<protein>
    <recommendedName>
        <fullName evidence="2">Type II secretion system protein H</fullName>
    </recommendedName>
    <alternativeName>
        <fullName evidence="10">General secretion pathway protein H</fullName>
    </alternativeName>
</protein>
<keyword evidence="7 11" id="KW-1133">Transmembrane helix</keyword>
<evidence type="ECO:0000256" key="1">
    <source>
        <dbReference type="ARBA" id="ARBA00004377"/>
    </source>
</evidence>
<keyword evidence="8 11" id="KW-0472">Membrane</keyword>
<dbReference type="Pfam" id="PF07963">
    <property type="entry name" value="N_methyl"/>
    <property type="match status" value="1"/>
</dbReference>
<comment type="caution">
    <text evidence="13">The sequence shown here is derived from an EMBL/GenBank/DDBJ whole genome shotgun (WGS) entry which is preliminary data.</text>
</comment>
<comment type="subcellular location">
    <subcellularLocation>
        <location evidence="1">Cell inner membrane</location>
        <topology evidence="1">Single-pass membrane protein</topology>
    </subcellularLocation>
</comment>
<dbReference type="Gene3D" id="3.55.40.10">
    <property type="entry name" value="minor pseudopilin epsh domain"/>
    <property type="match status" value="1"/>
</dbReference>
<keyword evidence="6 11" id="KW-0812">Transmembrane</keyword>
<dbReference type="InterPro" id="IPR022346">
    <property type="entry name" value="T2SS_GspH"/>
</dbReference>